<evidence type="ECO:0000256" key="2">
    <source>
        <dbReference type="SAM" id="SignalP"/>
    </source>
</evidence>
<evidence type="ECO:0000313" key="4">
    <source>
        <dbReference type="EMBL" id="MBO0935761.1"/>
    </source>
</evidence>
<evidence type="ECO:0000259" key="3">
    <source>
        <dbReference type="Pfam" id="PF00080"/>
    </source>
</evidence>
<comment type="similarity">
    <text evidence="1">Belongs to the Cu-Zn superoxide dismutase family.</text>
</comment>
<gene>
    <name evidence="4" type="ORF">J2I47_04295</name>
</gene>
<dbReference type="SUPFAM" id="SSF49329">
    <property type="entry name" value="Cu,Zn superoxide dismutase-like"/>
    <property type="match status" value="1"/>
</dbReference>
<dbReference type="Gene3D" id="2.60.40.200">
    <property type="entry name" value="Superoxide dismutase, copper/zinc binding domain"/>
    <property type="match status" value="1"/>
</dbReference>
<dbReference type="GO" id="GO:0005507">
    <property type="term" value="F:copper ion binding"/>
    <property type="evidence" value="ECO:0007669"/>
    <property type="project" value="InterPro"/>
</dbReference>
<accession>A0A939GCE4</accession>
<dbReference type="InterPro" id="IPR001424">
    <property type="entry name" value="SOD_Cu_Zn_dom"/>
</dbReference>
<dbReference type="Proteomes" id="UP000664034">
    <property type="component" value="Unassembled WGS sequence"/>
</dbReference>
<dbReference type="PROSITE" id="PS51257">
    <property type="entry name" value="PROKAR_LIPOPROTEIN"/>
    <property type="match status" value="1"/>
</dbReference>
<evidence type="ECO:0000313" key="5">
    <source>
        <dbReference type="Proteomes" id="UP000664034"/>
    </source>
</evidence>
<feature type="chain" id="PRO_5037497027" evidence="2">
    <location>
        <begin position="23"/>
        <end position="189"/>
    </location>
</feature>
<dbReference type="PANTHER" id="PTHR10003">
    <property type="entry name" value="SUPEROXIDE DISMUTASE CU-ZN -RELATED"/>
    <property type="match status" value="1"/>
</dbReference>
<dbReference type="InterPro" id="IPR024134">
    <property type="entry name" value="SOD_Cu/Zn_/chaperone"/>
</dbReference>
<name>A0A939GCE4_9BACT</name>
<dbReference type="EMBL" id="JAFMYV010000002">
    <property type="protein sequence ID" value="MBO0935761.1"/>
    <property type="molecule type" value="Genomic_DNA"/>
</dbReference>
<feature type="signal peptide" evidence="2">
    <location>
        <begin position="1"/>
        <end position="22"/>
    </location>
</feature>
<dbReference type="CDD" id="cd00305">
    <property type="entry name" value="Cu-Zn_Superoxide_Dismutase"/>
    <property type="match status" value="1"/>
</dbReference>
<protein>
    <submittedName>
        <fullName evidence="4">Superoxide dismutase family protein</fullName>
    </submittedName>
</protein>
<dbReference type="InterPro" id="IPR036423">
    <property type="entry name" value="SOD-like_Cu/Zn_dom_sf"/>
</dbReference>
<keyword evidence="5" id="KW-1185">Reference proteome</keyword>
<evidence type="ECO:0000256" key="1">
    <source>
        <dbReference type="ARBA" id="ARBA00010457"/>
    </source>
</evidence>
<comment type="caution">
    <text evidence="4">The sequence shown here is derived from an EMBL/GenBank/DDBJ whole genome shotgun (WGS) entry which is preliminary data.</text>
</comment>
<dbReference type="AlphaFoldDB" id="A0A939GCE4"/>
<dbReference type="RefSeq" id="WP_207363326.1">
    <property type="nucleotide sequence ID" value="NZ_JAFMYV010000002.1"/>
</dbReference>
<keyword evidence="2" id="KW-0732">Signal</keyword>
<dbReference type="PRINTS" id="PR00068">
    <property type="entry name" value="CUZNDISMTASE"/>
</dbReference>
<proteinExistence type="inferred from homology"/>
<sequence length="189" mass="19420">MKRNLNVNLLRFAALLALTALGFLVSCSSSDTTTVTTTTKATTSLIDTTGKAIGTATFTEETPGLVTMVVSVTGLSAGQHGIHFHMVGKAEPSTKFMSAGEHFNPDNKKHGLQNPSGAHNGDLPNLVVNAQGVGSLTTATDRITLGMGTKSVFDADGTAIIIHANADDQVTDPSGNSGGRIAAGVLTRN</sequence>
<feature type="domain" description="Superoxide dismutase copper/zinc binding" evidence="3">
    <location>
        <begin position="54"/>
        <end position="185"/>
    </location>
</feature>
<reference evidence="4" key="1">
    <citation type="submission" date="2021-03" db="EMBL/GenBank/DDBJ databases">
        <title>Fibrella sp. HMF5335 genome sequencing and assembly.</title>
        <authorList>
            <person name="Kang H."/>
            <person name="Kim H."/>
            <person name="Bae S."/>
            <person name="Joh K."/>
        </authorList>
    </citation>
    <scope>NUCLEOTIDE SEQUENCE</scope>
    <source>
        <strain evidence="4">HMF5335</strain>
    </source>
</reference>
<organism evidence="4 5">
    <name type="scientific">Fibrella rubiginis</name>
    <dbReference type="NCBI Taxonomy" id="2817060"/>
    <lineage>
        <taxon>Bacteria</taxon>
        <taxon>Pseudomonadati</taxon>
        <taxon>Bacteroidota</taxon>
        <taxon>Cytophagia</taxon>
        <taxon>Cytophagales</taxon>
        <taxon>Spirosomataceae</taxon>
        <taxon>Fibrella</taxon>
    </lineage>
</organism>
<dbReference type="GO" id="GO:0006801">
    <property type="term" value="P:superoxide metabolic process"/>
    <property type="evidence" value="ECO:0007669"/>
    <property type="project" value="InterPro"/>
</dbReference>
<dbReference type="Pfam" id="PF00080">
    <property type="entry name" value="Sod_Cu"/>
    <property type="match status" value="1"/>
</dbReference>